<evidence type="ECO:0000256" key="3">
    <source>
        <dbReference type="ARBA" id="ARBA00022827"/>
    </source>
</evidence>
<dbReference type="OrthoDB" id="2151789at2759"/>
<feature type="domain" description="FAD-binding PCMH-type" evidence="6">
    <location>
        <begin position="44"/>
        <end position="217"/>
    </location>
</feature>
<keyword evidence="2" id="KW-0285">Flavoprotein</keyword>
<keyword evidence="3" id="KW-0274">FAD</keyword>
<sequence>MFNGTNFAAICCLTLSLSLKEQVAFSGSHSYNTSLASYFSVQEANVKPVCVVSPQTAQDVSTFMRVVTNPTTRCQFAIRSGGHSSFAEAANIQNGVTIDLRGLDSIELNEGSSLVSLGVGASWGSVYAQLDQYNLSVTGARAFSVGVGGLSIGGGISYFGPRYGWVCDMVVNYVVVLASGPIINANQQENPDMLWALRGGTNNFGIVVRVDLRTFQQGDIWGGVVFHPLSTASQQIEALSKFNTAGTYDDYSSLISSFGYLGADQASFIINNMENTRGLVDPPAFQDFTSIPSMQSTMRITNMTDLSIETETQQVSGLRETSATLTIHSELEALHTVVNAWNASVPSVHRIPGLVWAIVLEPLPPSIYGRYAASNALGLIDRSEKALIVVMLSVTWDNADDDDAIENAAKDLIGTIQQRLGNMGMLDSFIYLNYAAAWQRPISSYGKANVEKLLRIQKEYDPHRTFTDYVPGGFKLQD</sequence>
<dbReference type="PROSITE" id="PS51387">
    <property type="entry name" value="FAD_PCMH"/>
    <property type="match status" value="1"/>
</dbReference>
<comment type="similarity">
    <text evidence="1">Belongs to the oxygen-dependent FAD-linked oxidoreductase family.</text>
</comment>
<feature type="chain" id="PRO_5035758085" evidence="5">
    <location>
        <begin position="19"/>
        <end position="478"/>
    </location>
</feature>
<evidence type="ECO:0000256" key="5">
    <source>
        <dbReference type="SAM" id="SignalP"/>
    </source>
</evidence>
<dbReference type="InterPro" id="IPR036318">
    <property type="entry name" value="FAD-bd_PCMH-like_sf"/>
</dbReference>
<evidence type="ECO:0000256" key="1">
    <source>
        <dbReference type="ARBA" id="ARBA00005466"/>
    </source>
</evidence>
<dbReference type="Pfam" id="PF01565">
    <property type="entry name" value="FAD_binding_4"/>
    <property type="match status" value="1"/>
</dbReference>
<evidence type="ECO:0000313" key="7">
    <source>
        <dbReference type="EMBL" id="TVY78300.1"/>
    </source>
</evidence>
<keyword evidence="5" id="KW-0732">Signal</keyword>
<gene>
    <name evidence="7" type="primary">sol5_11</name>
    <name evidence="7" type="ORF">LSUE1_G004230</name>
</gene>
<dbReference type="EMBL" id="QGMK01000799">
    <property type="protein sequence ID" value="TVY78300.1"/>
    <property type="molecule type" value="Genomic_DNA"/>
</dbReference>
<dbReference type="InterPro" id="IPR016169">
    <property type="entry name" value="FAD-bd_PCMH_sub2"/>
</dbReference>
<evidence type="ECO:0000313" key="8">
    <source>
        <dbReference type="Proteomes" id="UP000469558"/>
    </source>
</evidence>
<dbReference type="InterPro" id="IPR016166">
    <property type="entry name" value="FAD-bd_PCMH"/>
</dbReference>
<evidence type="ECO:0000256" key="4">
    <source>
        <dbReference type="ARBA" id="ARBA00023002"/>
    </source>
</evidence>
<reference evidence="7 8" key="1">
    <citation type="submission" date="2018-05" db="EMBL/GenBank/DDBJ databases">
        <title>Genome sequencing and assembly of the regulated plant pathogen Lachnellula willkommii and related sister species for the development of diagnostic species identification markers.</title>
        <authorList>
            <person name="Giroux E."/>
            <person name="Bilodeau G."/>
        </authorList>
    </citation>
    <scope>NUCLEOTIDE SEQUENCE [LARGE SCALE GENOMIC DNA]</scope>
    <source>
        <strain evidence="7 8">CBS 268.59</strain>
    </source>
</reference>
<dbReference type="InterPro" id="IPR050416">
    <property type="entry name" value="FAD-linked_Oxidoreductase"/>
</dbReference>
<name>A0A8T9C6A9_9HELO</name>
<dbReference type="GO" id="GO:0016491">
    <property type="term" value="F:oxidoreductase activity"/>
    <property type="evidence" value="ECO:0007669"/>
    <property type="project" value="UniProtKB-KW"/>
</dbReference>
<dbReference type="InterPro" id="IPR006094">
    <property type="entry name" value="Oxid_FAD_bind_N"/>
</dbReference>
<dbReference type="GO" id="GO:0071949">
    <property type="term" value="F:FAD binding"/>
    <property type="evidence" value="ECO:0007669"/>
    <property type="project" value="InterPro"/>
</dbReference>
<proteinExistence type="inferred from homology"/>
<dbReference type="PANTHER" id="PTHR42973:SF22">
    <property type="entry name" value="FAD-BINDING PCMH-TYPE DOMAIN-CONTAINING PROTEIN-RELATED"/>
    <property type="match status" value="1"/>
</dbReference>
<comment type="caution">
    <text evidence="7">The sequence shown here is derived from an EMBL/GenBank/DDBJ whole genome shotgun (WGS) entry which is preliminary data.</text>
</comment>
<dbReference type="AlphaFoldDB" id="A0A8T9C6A9"/>
<evidence type="ECO:0000259" key="6">
    <source>
        <dbReference type="PROSITE" id="PS51387"/>
    </source>
</evidence>
<organism evidence="7 8">
    <name type="scientific">Lachnellula suecica</name>
    <dbReference type="NCBI Taxonomy" id="602035"/>
    <lineage>
        <taxon>Eukaryota</taxon>
        <taxon>Fungi</taxon>
        <taxon>Dikarya</taxon>
        <taxon>Ascomycota</taxon>
        <taxon>Pezizomycotina</taxon>
        <taxon>Leotiomycetes</taxon>
        <taxon>Helotiales</taxon>
        <taxon>Lachnaceae</taxon>
        <taxon>Lachnellula</taxon>
    </lineage>
</organism>
<keyword evidence="4" id="KW-0560">Oxidoreductase</keyword>
<dbReference type="SUPFAM" id="SSF56176">
    <property type="entry name" value="FAD-binding/transporter-associated domain-like"/>
    <property type="match status" value="1"/>
</dbReference>
<evidence type="ECO:0000256" key="2">
    <source>
        <dbReference type="ARBA" id="ARBA00022630"/>
    </source>
</evidence>
<keyword evidence="8" id="KW-1185">Reference proteome</keyword>
<feature type="signal peptide" evidence="5">
    <location>
        <begin position="1"/>
        <end position="18"/>
    </location>
</feature>
<protein>
    <submittedName>
        <fullName evidence="7">Bifunctional solanapyrone synthase</fullName>
    </submittedName>
</protein>
<accession>A0A8T9C6A9</accession>
<dbReference type="Gene3D" id="3.30.465.10">
    <property type="match status" value="1"/>
</dbReference>
<dbReference type="Proteomes" id="UP000469558">
    <property type="component" value="Unassembled WGS sequence"/>
</dbReference>
<dbReference type="PANTHER" id="PTHR42973">
    <property type="entry name" value="BINDING OXIDOREDUCTASE, PUTATIVE (AFU_ORTHOLOGUE AFUA_1G17690)-RELATED"/>
    <property type="match status" value="1"/>
</dbReference>